<dbReference type="PANTHER" id="PTHR15544:SF0">
    <property type="entry name" value="TETRATRICOPEPTIDE REPEAT PROTEIN 33"/>
    <property type="match status" value="1"/>
</dbReference>
<dbReference type="InterPro" id="IPR019734">
    <property type="entry name" value="TPR_rpt"/>
</dbReference>
<feature type="region of interest" description="Disordered" evidence="1">
    <location>
        <begin position="246"/>
        <end position="267"/>
    </location>
</feature>
<dbReference type="InterPro" id="IPR011990">
    <property type="entry name" value="TPR-like_helical_dom_sf"/>
</dbReference>
<name>A0A8B7PF93_HYAAZ</name>
<dbReference type="SUPFAM" id="SSF48452">
    <property type="entry name" value="TPR-like"/>
    <property type="match status" value="1"/>
</dbReference>
<organism evidence="2 3">
    <name type="scientific">Hyalella azteca</name>
    <name type="common">Amphipod</name>
    <dbReference type="NCBI Taxonomy" id="294128"/>
    <lineage>
        <taxon>Eukaryota</taxon>
        <taxon>Metazoa</taxon>
        <taxon>Ecdysozoa</taxon>
        <taxon>Arthropoda</taxon>
        <taxon>Crustacea</taxon>
        <taxon>Multicrustacea</taxon>
        <taxon>Malacostraca</taxon>
        <taxon>Eumalacostraca</taxon>
        <taxon>Peracarida</taxon>
        <taxon>Amphipoda</taxon>
        <taxon>Senticaudata</taxon>
        <taxon>Talitrida</taxon>
        <taxon>Talitroidea</taxon>
        <taxon>Hyalellidae</taxon>
        <taxon>Hyalella</taxon>
    </lineage>
</organism>
<keyword evidence="2" id="KW-1185">Reference proteome</keyword>
<evidence type="ECO:0000313" key="3">
    <source>
        <dbReference type="RefSeq" id="XP_018024670.1"/>
    </source>
</evidence>
<proteinExistence type="predicted"/>
<evidence type="ECO:0000256" key="1">
    <source>
        <dbReference type="SAM" id="MobiDB-lite"/>
    </source>
</evidence>
<reference evidence="3" key="1">
    <citation type="submission" date="2025-08" db="UniProtKB">
        <authorList>
            <consortium name="RefSeq"/>
        </authorList>
    </citation>
    <scope>IDENTIFICATION</scope>
    <source>
        <tissue evidence="3">Whole organism</tissue>
    </source>
</reference>
<feature type="compositionally biased region" description="Polar residues" evidence="1">
    <location>
        <begin position="246"/>
        <end position="261"/>
    </location>
</feature>
<dbReference type="InterPro" id="IPR052658">
    <property type="entry name" value="TPR-containing"/>
</dbReference>
<gene>
    <name evidence="3" type="primary">LOC108680372</name>
</gene>
<dbReference type="RefSeq" id="XP_018024670.1">
    <property type="nucleotide sequence ID" value="XM_018169181.2"/>
</dbReference>
<dbReference type="PANTHER" id="PTHR15544">
    <property type="entry name" value="OSMOSIS RESPONSIVE FACTOR"/>
    <property type="match status" value="1"/>
</dbReference>
<dbReference type="Gene3D" id="1.25.40.10">
    <property type="entry name" value="Tetratricopeptide repeat domain"/>
    <property type="match status" value="1"/>
</dbReference>
<dbReference type="SMART" id="SM00028">
    <property type="entry name" value="TPR"/>
    <property type="match status" value="3"/>
</dbReference>
<accession>A0A8B7PF93</accession>
<dbReference type="AlphaFoldDB" id="A0A8B7PF93"/>
<dbReference type="Proteomes" id="UP000694843">
    <property type="component" value="Unplaced"/>
</dbReference>
<evidence type="ECO:0000313" key="2">
    <source>
        <dbReference type="Proteomes" id="UP000694843"/>
    </source>
</evidence>
<dbReference type="KEGG" id="hazt:108680372"/>
<protein>
    <submittedName>
        <fullName evidence="3">Tetratricopeptide repeat protein 33 isoform X1</fullName>
    </submittedName>
</protein>
<dbReference type="OrthoDB" id="2423701at2759"/>
<sequence>MQKFEWKRKKINIQVNSAPVGFSTDPFDSDLDDFEQPRKKLALALEDAATKAERLKKEGVILAENTKWWAAIQKWTAALSLQPSDNTLMEMMAQAYMQVGEYVRSIKYAEEAVAAAPLWWCSHQTLGRALLGVGELHRAVLCFSICLRLQPDNSEVRNQDLKWASQLLSAFKELQRTKMQRPQTPPPNTDEAQSIEIIDLKLNPEGFTENDSSSSINILKNVQYPTPKNISVDNRLSLTGTSRFISSCSSNKSGEGDPNTSKGEDTLVDLRSMVCMRPKYPAR</sequence>
<dbReference type="GeneID" id="108680372"/>